<dbReference type="SUPFAM" id="SSF53335">
    <property type="entry name" value="S-adenosyl-L-methionine-dependent methyltransferases"/>
    <property type="match status" value="1"/>
</dbReference>
<protein>
    <recommendedName>
        <fullName evidence="1">THUMP-like domain-containing protein</fullName>
    </recommendedName>
</protein>
<accession>A0A1N7G3A6</accession>
<dbReference type="Pfam" id="PF18096">
    <property type="entry name" value="Thump_like"/>
    <property type="match status" value="1"/>
</dbReference>
<keyword evidence="3" id="KW-1185">Reference proteome</keyword>
<gene>
    <name evidence="2" type="ORF">SAMN05445060_2449</name>
</gene>
<dbReference type="InterPro" id="IPR041497">
    <property type="entry name" value="Thump-like"/>
</dbReference>
<dbReference type="STRING" id="1344003.SAMN05445060_2449"/>
<dbReference type="OrthoDB" id="9810570at2"/>
<name>A0A1N7G3A6_9NOCA</name>
<reference evidence="2 3" key="1">
    <citation type="submission" date="2017-01" db="EMBL/GenBank/DDBJ databases">
        <authorList>
            <person name="Mah S.A."/>
            <person name="Swanson W.J."/>
            <person name="Moy G.W."/>
            <person name="Vacquier V.D."/>
        </authorList>
    </citation>
    <scope>NUCLEOTIDE SEQUENCE [LARGE SCALE GENOMIC DNA]</scope>
    <source>
        <strain evidence="2 3">CPCC 203464</strain>
    </source>
</reference>
<organism evidence="2 3">
    <name type="scientific">Williamsia sterculiae</name>
    <dbReference type="NCBI Taxonomy" id="1344003"/>
    <lineage>
        <taxon>Bacteria</taxon>
        <taxon>Bacillati</taxon>
        <taxon>Actinomycetota</taxon>
        <taxon>Actinomycetes</taxon>
        <taxon>Mycobacteriales</taxon>
        <taxon>Nocardiaceae</taxon>
        <taxon>Williamsia</taxon>
    </lineage>
</organism>
<dbReference type="Gene3D" id="3.40.50.150">
    <property type="entry name" value="Vaccinia Virus protein VP39"/>
    <property type="match status" value="1"/>
</dbReference>
<evidence type="ECO:0000313" key="2">
    <source>
        <dbReference type="EMBL" id="SIS07057.1"/>
    </source>
</evidence>
<dbReference type="AlphaFoldDB" id="A0A1N7G3A6"/>
<dbReference type="EMBL" id="FTNT01000007">
    <property type="protein sequence ID" value="SIS07057.1"/>
    <property type="molecule type" value="Genomic_DNA"/>
</dbReference>
<evidence type="ECO:0000259" key="1">
    <source>
        <dbReference type="Pfam" id="PF18096"/>
    </source>
</evidence>
<dbReference type="RefSeq" id="WP_076479923.1">
    <property type="nucleotide sequence ID" value="NZ_FTNT01000007.1"/>
</dbReference>
<evidence type="ECO:0000313" key="3">
    <source>
        <dbReference type="Proteomes" id="UP000186218"/>
    </source>
</evidence>
<proteinExistence type="predicted"/>
<sequence length="411" mass="44253">MAYELTIEDVRHLASADGTEALRVADGKSLQSDSLIADLADLRRRFPGREAALIETVRARRRASGRLRDAGRLLLTDVAAQQATATPVAAVRAAAVARRYPGASVADVTCSIGAELRELTRTPGIGAVIGADLDPVRLAMARHNCPDIPLVRADALAPAVRADVVVADPARRTDGGRTFRLEDLSPPLPDLLDVYAGRPLVVKCAPGLDHRALRERFGLTGEVQVVSLDGGVREAVVWTETVDGVTARATVLRSTGGSHEITDIESDDVAVAEPGRYLFNPDGAVVRAGLVRHFAARHGLWQIDSQIAHLTGDRIPAGERGFEILERCPTAEKHLRRALRDHDCGSLEILVRGVDVDPDRLRNRLRLAGDRPLALVITRIGRTAVGFICRPGVRAPVLETTALEEVLRRAG</sequence>
<dbReference type="InterPro" id="IPR029063">
    <property type="entry name" value="SAM-dependent_MTases_sf"/>
</dbReference>
<feature type="domain" description="THUMP-like" evidence="1">
    <location>
        <begin position="320"/>
        <end position="391"/>
    </location>
</feature>
<dbReference type="Proteomes" id="UP000186218">
    <property type="component" value="Unassembled WGS sequence"/>
</dbReference>